<evidence type="ECO:0000256" key="3">
    <source>
        <dbReference type="SAM" id="SignalP"/>
    </source>
</evidence>
<name>A0A8J9YSD0_BRALA</name>
<keyword evidence="3" id="KW-0732">Signal</keyword>
<feature type="signal peptide" evidence="3">
    <location>
        <begin position="1"/>
        <end position="21"/>
    </location>
</feature>
<feature type="region of interest" description="Disordered" evidence="2">
    <location>
        <begin position="47"/>
        <end position="71"/>
    </location>
</feature>
<dbReference type="PROSITE" id="PS51257">
    <property type="entry name" value="PROKAR_LIPOPROTEIN"/>
    <property type="match status" value="1"/>
</dbReference>
<feature type="coiled-coil region" evidence="1">
    <location>
        <begin position="186"/>
        <end position="227"/>
    </location>
</feature>
<sequence>MKFFSVLFLAVLSLSCWTADAGRGDTLPRSNYRLAARRGDTAIDYRRGPGWNRGRGDTTAPGSYRSIGRGDTSMSLVSSGVKLARTSVGGGSTRGDMSLFGESRDGPSAGVGGVVGDRRRPSAGRGDTSLPGSFSKNTEEKMSGLRMTNYVNSEGNCVYTLYLPRDVNTSPTCPPMADRDAMWRVQDDLVAQLAAARAQVAKLMSEVNVLESRLLEKERQLASERSDATFDIAP</sequence>
<dbReference type="Proteomes" id="UP000838412">
    <property type="component" value="Chromosome 11"/>
</dbReference>
<keyword evidence="5" id="KW-1185">Reference proteome</keyword>
<evidence type="ECO:0000313" key="5">
    <source>
        <dbReference type="Proteomes" id="UP000838412"/>
    </source>
</evidence>
<protein>
    <submittedName>
        <fullName evidence="4">Hypp6101 protein</fullName>
    </submittedName>
</protein>
<evidence type="ECO:0000313" key="4">
    <source>
        <dbReference type="EMBL" id="CAH1240793.1"/>
    </source>
</evidence>
<dbReference type="EMBL" id="OV696696">
    <property type="protein sequence ID" value="CAH1240793.1"/>
    <property type="molecule type" value="Genomic_DNA"/>
</dbReference>
<reference evidence="4" key="1">
    <citation type="submission" date="2022-01" db="EMBL/GenBank/DDBJ databases">
        <authorList>
            <person name="Braso-Vives M."/>
        </authorList>
    </citation>
    <scope>NUCLEOTIDE SEQUENCE</scope>
</reference>
<feature type="region of interest" description="Disordered" evidence="2">
    <location>
        <begin position="87"/>
        <end position="141"/>
    </location>
</feature>
<gene>
    <name evidence="4" type="primary">Hypp6101</name>
    <name evidence="4" type="ORF">BLAG_LOCUS4624</name>
</gene>
<dbReference type="OrthoDB" id="10040624at2759"/>
<dbReference type="AlphaFoldDB" id="A0A8J9YSD0"/>
<evidence type="ECO:0000256" key="2">
    <source>
        <dbReference type="SAM" id="MobiDB-lite"/>
    </source>
</evidence>
<accession>A0A8J9YSD0</accession>
<evidence type="ECO:0000256" key="1">
    <source>
        <dbReference type="SAM" id="Coils"/>
    </source>
</evidence>
<proteinExistence type="predicted"/>
<feature type="chain" id="PRO_5035427430" evidence="3">
    <location>
        <begin position="22"/>
        <end position="234"/>
    </location>
</feature>
<keyword evidence="1" id="KW-0175">Coiled coil</keyword>
<organism evidence="4 5">
    <name type="scientific">Branchiostoma lanceolatum</name>
    <name type="common">Common lancelet</name>
    <name type="synonym">Amphioxus lanceolatum</name>
    <dbReference type="NCBI Taxonomy" id="7740"/>
    <lineage>
        <taxon>Eukaryota</taxon>
        <taxon>Metazoa</taxon>
        <taxon>Chordata</taxon>
        <taxon>Cephalochordata</taxon>
        <taxon>Leptocardii</taxon>
        <taxon>Amphioxiformes</taxon>
        <taxon>Branchiostomatidae</taxon>
        <taxon>Branchiostoma</taxon>
    </lineage>
</organism>